<accession>A0AA39WGK4</accession>
<keyword evidence="3" id="KW-1185">Reference proteome</keyword>
<dbReference type="InterPro" id="IPR017081">
    <property type="entry name" value="Ribosomal_mS35"/>
</dbReference>
<dbReference type="GO" id="GO:0003735">
    <property type="term" value="F:structural constituent of ribosome"/>
    <property type="evidence" value="ECO:0007669"/>
    <property type="project" value="InterPro"/>
</dbReference>
<comment type="caution">
    <text evidence="2">The sequence shown here is derived from an EMBL/GenBank/DDBJ whole genome shotgun (WGS) entry which is preliminary data.</text>
</comment>
<sequence length="351" mass="40653">MASAANSLRLCLGSGRQISRLRHTARPCASLLLRRALSTRRRGAADADYDPRKAGPALEFDKPYASPGDFLTDYLRNDNLSEEEREQADRMLETWNKVPEDKQREYSQLTREINQEVAPARRPIFVKKDAFWNDEETDTDIITDEVGEDDFEEDDILSMAHGKLEEHREFREYARIAVWEMPLLSKLAKKFEPPAQGQALRFRYTSYMGEFHPADRKVVVEFCPKDLSQLNEAQQLKLKKLAGSRYNPEKDLVRMSCERFEHQAQNKRFLGDMVQKMINTAKDPTDMFIDIPLDTRHHTFTTKPKFPKGWRMSEERKQELEGQRRKALALDMAKEKAGGLIDGVKSIREAL</sequence>
<dbReference type="GO" id="GO:0005763">
    <property type="term" value="C:mitochondrial small ribosomal subunit"/>
    <property type="evidence" value="ECO:0007669"/>
    <property type="project" value="TreeGrafter"/>
</dbReference>
<dbReference type="GO" id="GO:0032543">
    <property type="term" value="P:mitochondrial translation"/>
    <property type="evidence" value="ECO:0007669"/>
    <property type="project" value="InterPro"/>
</dbReference>
<dbReference type="Proteomes" id="UP001174934">
    <property type="component" value="Unassembled WGS sequence"/>
</dbReference>
<dbReference type="PIRSF" id="PIRSF036995">
    <property type="entry name" value="RSM24"/>
    <property type="match status" value="1"/>
</dbReference>
<feature type="domain" description="Small ribosomal subunit protein mS35 mitochondrial conserved" evidence="1">
    <location>
        <begin position="190"/>
        <end position="310"/>
    </location>
</feature>
<feature type="non-terminal residue" evidence="2">
    <location>
        <position position="1"/>
    </location>
</feature>
<dbReference type="PANTHER" id="PTHR13490">
    <property type="entry name" value="MITOCHONDRIAL 28S RIBOSOMAL PROTEIN S28"/>
    <property type="match status" value="1"/>
</dbReference>
<proteinExistence type="predicted"/>
<dbReference type="InterPro" id="IPR039848">
    <property type="entry name" value="Ribosomal_mS35_mt"/>
</dbReference>
<evidence type="ECO:0000259" key="1">
    <source>
        <dbReference type="Pfam" id="PF10213"/>
    </source>
</evidence>
<name>A0AA39WGK4_9PEZI</name>
<evidence type="ECO:0000313" key="3">
    <source>
        <dbReference type="Proteomes" id="UP001174934"/>
    </source>
</evidence>
<dbReference type="EMBL" id="JAULSR010000007">
    <property type="protein sequence ID" value="KAK0615018.1"/>
    <property type="molecule type" value="Genomic_DNA"/>
</dbReference>
<reference evidence="2" key="1">
    <citation type="submission" date="2023-06" db="EMBL/GenBank/DDBJ databases">
        <title>Genome-scale phylogeny and comparative genomics of the fungal order Sordariales.</title>
        <authorList>
            <consortium name="Lawrence Berkeley National Laboratory"/>
            <person name="Hensen N."/>
            <person name="Bonometti L."/>
            <person name="Westerberg I."/>
            <person name="Brannstrom I.O."/>
            <person name="Guillou S."/>
            <person name="Cros-Aarteil S."/>
            <person name="Calhoun S."/>
            <person name="Haridas S."/>
            <person name="Kuo A."/>
            <person name="Mondo S."/>
            <person name="Pangilinan J."/>
            <person name="Riley R."/>
            <person name="LaButti K."/>
            <person name="Andreopoulos B."/>
            <person name="Lipzen A."/>
            <person name="Chen C."/>
            <person name="Yanf M."/>
            <person name="Daum C."/>
            <person name="Ng V."/>
            <person name="Clum A."/>
            <person name="Steindorff A."/>
            <person name="Ohm R."/>
            <person name="Martin F."/>
            <person name="Silar P."/>
            <person name="Natvig D."/>
            <person name="Lalanne C."/>
            <person name="Gautier V."/>
            <person name="Ament-velasquez S.L."/>
            <person name="Kruys A."/>
            <person name="Hutchinson M.I."/>
            <person name="Powell A.J."/>
            <person name="Barry K."/>
            <person name="Miller A.N."/>
            <person name="Grigoriev I.V."/>
            <person name="Debuchy R."/>
            <person name="Gladieux P."/>
            <person name="Thoren M.H."/>
            <person name="Johannesson H."/>
        </authorList>
    </citation>
    <scope>NUCLEOTIDE SEQUENCE</scope>
    <source>
        <strain evidence="2">SMH3391-2</strain>
    </source>
</reference>
<gene>
    <name evidence="2" type="ORF">B0T17DRAFT_463239</name>
</gene>
<protein>
    <submittedName>
        <fullName evidence="2">Mitochondrial ribosomal subunit protein-domain-containing protein</fullName>
    </submittedName>
</protein>
<dbReference type="AlphaFoldDB" id="A0AA39WGK4"/>
<dbReference type="PANTHER" id="PTHR13490:SF0">
    <property type="entry name" value="SMALL RIBOSOMAL SUBUNIT PROTEIN MS35"/>
    <property type="match status" value="1"/>
</dbReference>
<dbReference type="InterPro" id="IPR019349">
    <property type="entry name" value="Ribosomal_mS35_mit"/>
</dbReference>
<evidence type="ECO:0000313" key="2">
    <source>
        <dbReference type="EMBL" id="KAK0615018.1"/>
    </source>
</evidence>
<organism evidence="2 3">
    <name type="scientific">Bombardia bombarda</name>
    <dbReference type="NCBI Taxonomy" id="252184"/>
    <lineage>
        <taxon>Eukaryota</taxon>
        <taxon>Fungi</taxon>
        <taxon>Dikarya</taxon>
        <taxon>Ascomycota</taxon>
        <taxon>Pezizomycotina</taxon>
        <taxon>Sordariomycetes</taxon>
        <taxon>Sordariomycetidae</taxon>
        <taxon>Sordariales</taxon>
        <taxon>Lasiosphaeriaceae</taxon>
        <taxon>Bombardia</taxon>
    </lineage>
</organism>
<dbReference type="Pfam" id="PF10213">
    <property type="entry name" value="MRP-S28"/>
    <property type="match status" value="1"/>
</dbReference>